<dbReference type="Proteomes" id="UP001153331">
    <property type="component" value="Unassembled WGS sequence"/>
</dbReference>
<dbReference type="EMBL" id="JAPHNI010000291">
    <property type="protein sequence ID" value="KAJ8112877.1"/>
    <property type="molecule type" value="Genomic_DNA"/>
</dbReference>
<keyword evidence="2" id="KW-1185">Reference proteome</keyword>
<sequence length="124" mass="14318">MQYQLAPFVARLHSFAFDVTQARTWTKHDIAEAQQVLREEAENPQGFVRKISLAVASWCGVGLGTSRLLADEEQNKMHCARTVLGSWRFLVAVLDQSEQRRKNKRQQEYYIKVPQRRARATGRS</sequence>
<gene>
    <name evidence="1" type="ORF">OPT61_g4862</name>
</gene>
<organism evidence="1 2">
    <name type="scientific">Boeremia exigua</name>
    <dbReference type="NCBI Taxonomy" id="749465"/>
    <lineage>
        <taxon>Eukaryota</taxon>
        <taxon>Fungi</taxon>
        <taxon>Dikarya</taxon>
        <taxon>Ascomycota</taxon>
        <taxon>Pezizomycotina</taxon>
        <taxon>Dothideomycetes</taxon>
        <taxon>Pleosporomycetidae</taxon>
        <taxon>Pleosporales</taxon>
        <taxon>Pleosporineae</taxon>
        <taxon>Didymellaceae</taxon>
        <taxon>Boeremia</taxon>
    </lineage>
</organism>
<evidence type="ECO:0000313" key="2">
    <source>
        <dbReference type="Proteomes" id="UP001153331"/>
    </source>
</evidence>
<comment type="caution">
    <text evidence="1">The sequence shown here is derived from an EMBL/GenBank/DDBJ whole genome shotgun (WGS) entry which is preliminary data.</text>
</comment>
<protein>
    <submittedName>
        <fullName evidence="1">Uncharacterized protein</fullName>
    </submittedName>
</protein>
<accession>A0ACC2ICM1</accession>
<proteinExistence type="predicted"/>
<evidence type="ECO:0000313" key="1">
    <source>
        <dbReference type="EMBL" id="KAJ8112877.1"/>
    </source>
</evidence>
<reference evidence="1" key="1">
    <citation type="submission" date="2022-11" db="EMBL/GenBank/DDBJ databases">
        <title>Genome Sequence of Boeremia exigua.</title>
        <authorList>
            <person name="Buettner E."/>
        </authorList>
    </citation>
    <scope>NUCLEOTIDE SEQUENCE</scope>
    <source>
        <strain evidence="1">CU02</strain>
    </source>
</reference>
<name>A0ACC2ICM1_9PLEO</name>